<keyword evidence="2" id="KW-0223">Dioxygenase</keyword>
<evidence type="ECO:0000313" key="2">
    <source>
        <dbReference type="EMBL" id="MFC5666058.1"/>
    </source>
</evidence>
<evidence type="ECO:0000313" key="3">
    <source>
        <dbReference type="Proteomes" id="UP001595975"/>
    </source>
</evidence>
<dbReference type="EMBL" id="JBHSOF010000035">
    <property type="protein sequence ID" value="MFC5666058.1"/>
    <property type="molecule type" value="Genomic_DNA"/>
</dbReference>
<gene>
    <name evidence="2" type="ORF">ACFP3U_24150</name>
</gene>
<keyword evidence="2" id="KW-0560">Oxidoreductase</keyword>
<dbReference type="GO" id="GO:0051213">
    <property type="term" value="F:dioxygenase activity"/>
    <property type="evidence" value="ECO:0007669"/>
    <property type="project" value="UniProtKB-KW"/>
</dbReference>
<feature type="region of interest" description="Disordered" evidence="1">
    <location>
        <begin position="1"/>
        <end position="23"/>
    </location>
</feature>
<evidence type="ECO:0000256" key="1">
    <source>
        <dbReference type="SAM" id="MobiDB-lite"/>
    </source>
</evidence>
<dbReference type="RefSeq" id="WP_380227734.1">
    <property type="nucleotide sequence ID" value="NZ_JBHSOF010000035.1"/>
</dbReference>
<dbReference type="Pfam" id="PF05721">
    <property type="entry name" value="PhyH"/>
    <property type="match status" value="1"/>
</dbReference>
<proteinExistence type="predicted"/>
<dbReference type="InterPro" id="IPR008775">
    <property type="entry name" value="Phytyl_CoA_dOase-like"/>
</dbReference>
<organism evidence="2 3">
    <name type="scientific">Kitasatospora misakiensis</name>
    <dbReference type="NCBI Taxonomy" id="67330"/>
    <lineage>
        <taxon>Bacteria</taxon>
        <taxon>Bacillati</taxon>
        <taxon>Actinomycetota</taxon>
        <taxon>Actinomycetes</taxon>
        <taxon>Kitasatosporales</taxon>
        <taxon>Streptomycetaceae</taxon>
        <taxon>Kitasatospora</taxon>
    </lineage>
</organism>
<dbReference type="PANTHER" id="PTHR20883">
    <property type="entry name" value="PHYTANOYL-COA DIOXYGENASE DOMAIN CONTAINING 1"/>
    <property type="match status" value="1"/>
</dbReference>
<name>A0ABW0X695_9ACTN</name>
<protein>
    <submittedName>
        <fullName evidence="2">Phytanoyl-CoA dioxygenase family protein</fullName>
    </submittedName>
</protein>
<accession>A0ABW0X695</accession>
<dbReference type="Gene3D" id="2.60.120.620">
    <property type="entry name" value="q2cbj1_9rhob like domain"/>
    <property type="match status" value="1"/>
</dbReference>
<dbReference type="SUPFAM" id="SSF51197">
    <property type="entry name" value="Clavaminate synthase-like"/>
    <property type="match status" value="1"/>
</dbReference>
<keyword evidence="3" id="KW-1185">Reference proteome</keyword>
<sequence length="329" mass="36943">MTGAPVPTNPSTKENTMHDTGMQHDTGTHIATIRESTVETAVERDWTPLTDEQFESYEQHGYLHLKGLFSPEEVARGLAVIDEVVADGARTIENHASFTDRAHTVRVRDAVARTAGLDYFLDHPKLVGPLMSLLAGSVQLLGTEIFVRSLQDEALEYWHTDGGEYLQQLRLVHGSPSLQIKAQVFFTDTTKSDSGNFLLVPGSHRKVPTDRTALCYIEELDEPLRRGELPEEAVEVKAAPGDVLIFPYSLWHAVAPNKVQERKTFILRYGHLWHRPHDYLRQPAEVLDRMSPRLRRMFGDFGDQVHPTDYYKPVDQGDVMAVGGNHAAV</sequence>
<reference evidence="3" key="1">
    <citation type="journal article" date="2019" name="Int. J. Syst. Evol. Microbiol.">
        <title>The Global Catalogue of Microorganisms (GCM) 10K type strain sequencing project: providing services to taxonomists for standard genome sequencing and annotation.</title>
        <authorList>
            <consortium name="The Broad Institute Genomics Platform"/>
            <consortium name="The Broad Institute Genome Sequencing Center for Infectious Disease"/>
            <person name="Wu L."/>
            <person name="Ma J."/>
        </authorList>
    </citation>
    <scope>NUCLEOTIDE SEQUENCE [LARGE SCALE GENOMIC DNA]</scope>
    <source>
        <strain evidence="3">CGMCC 4.1437</strain>
    </source>
</reference>
<dbReference type="Proteomes" id="UP001595975">
    <property type="component" value="Unassembled WGS sequence"/>
</dbReference>
<dbReference type="PANTHER" id="PTHR20883:SF48">
    <property type="entry name" value="ECTOINE DIOXYGENASE"/>
    <property type="match status" value="1"/>
</dbReference>
<comment type="caution">
    <text evidence="2">The sequence shown here is derived from an EMBL/GenBank/DDBJ whole genome shotgun (WGS) entry which is preliminary data.</text>
</comment>